<accession>A0ABW8EQ02</accession>
<dbReference type="GO" id="GO:0005524">
    <property type="term" value="F:ATP binding"/>
    <property type="evidence" value="ECO:0007669"/>
    <property type="project" value="UniProtKB-KW"/>
</dbReference>
<proteinExistence type="predicted"/>
<dbReference type="PANTHER" id="PTHR35526">
    <property type="entry name" value="ANTI-SIGMA-F FACTOR RSBW-RELATED"/>
    <property type="match status" value="1"/>
</dbReference>
<dbReference type="EMBL" id="JBIUYY010000017">
    <property type="protein sequence ID" value="MFJ2825347.1"/>
    <property type="molecule type" value="Genomic_DNA"/>
</dbReference>
<sequence length="169" mass="17689">MSEDVRRLSLGAGSAGIVARCRDFTRQALADWHWPIPHAAPVTAPGAAARHLNGVRPAAAPDVWAAAVEDVLLMVSELVGNACLHAGGPHDFVLRHSNGLLRVEVGDGSPEHPRRRTNPDPALPGGHGLLVVDRLALSWGWEAYADGRVGKTVWAEVAAPAHPTGGAAP</sequence>
<name>A0ABW8EQ02_STRT5</name>
<feature type="region of interest" description="Disordered" evidence="1">
    <location>
        <begin position="104"/>
        <end position="124"/>
    </location>
</feature>
<reference evidence="2 3" key="1">
    <citation type="submission" date="2024-10" db="EMBL/GenBank/DDBJ databases">
        <title>The Natural Products Discovery Center: Release of the First 8490 Sequenced Strains for Exploring Actinobacteria Biosynthetic Diversity.</title>
        <authorList>
            <person name="Kalkreuter E."/>
            <person name="Kautsar S.A."/>
            <person name="Yang D."/>
            <person name="Bader C.D."/>
            <person name="Teijaro C.N."/>
            <person name="Fluegel L."/>
            <person name="Davis C.M."/>
            <person name="Simpson J.R."/>
            <person name="Lauterbach L."/>
            <person name="Steele A.D."/>
            <person name="Gui C."/>
            <person name="Meng S."/>
            <person name="Li G."/>
            <person name="Viehrig K."/>
            <person name="Ye F."/>
            <person name="Su P."/>
            <person name="Kiefer A.F."/>
            <person name="Nichols A."/>
            <person name="Cepeda A.J."/>
            <person name="Yan W."/>
            <person name="Fan B."/>
            <person name="Jiang Y."/>
            <person name="Adhikari A."/>
            <person name="Zheng C.-J."/>
            <person name="Schuster L."/>
            <person name="Cowan T.M."/>
            <person name="Smanski M.J."/>
            <person name="Chevrette M.G."/>
            <person name="De Carvalho L.P.S."/>
            <person name="Shen B."/>
        </authorList>
    </citation>
    <scope>NUCLEOTIDE SEQUENCE [LARGE SCALE GENOMIC DNA]</scope>
    <source>
        <strain evidence="2 3">NPDC087220</strain>
    </source>
</reference>
<protein>
    <submittedName>
        <fullName evidence="2">ATP-binding protein</fullName>
    </submittedName>
</protein>
<keyword evidence="3" id="KW-1185">Reference proteome</keyword>
<comment type="caution">
    <text evidence="2">The sequence shown here is derived from an EMBL/GenBank/DDBJ whole genome shotgun (WGS) entry which is preliminary data.</text>
</comment>
<evidence type="ECO:0000313" key="3">
    <source>
        <dbReference type="Proteomes" id="UP001617351"/>
    </source>
</evidence>
<evidence type="ECO:0000256" key="1">
    <source>
        <dbReference type="SAM" id="MobiDB-lite"/>
    </source>
</evidence>
<dbReference type="SUPFAM" id="SSF55874">
    <property type="entry name" value="ATPase domain of HSP90 chaperone/DNA topoisomerase II/histidine kinase"/>
    <property type="match status" value="1"/>
</dbReference>
<gene>
    <name evidence="2" type="ORF">ACIO7M_30155</name>
</gene>
<dbReference type="InterPro" id="IPR050267">
    <property type="entry name" value="Anti-sigma-factor_SerPK"/>
</dbReference>
<evidence type="ECO:0000313" key="2">
    <source>
        <dbReference type="EMBL" id="MFJ2825347.1"/>
    </source>
</evidence>
<dbReference type="RefSeq" id="WP_365513174.1">
    <property type="nucleotide sequence ID" value="NZ_JBFANW010000409.1"/>
</dbReference>
<dbReference type="InterPro" id="IPR036890">
    <property type="entry name" value="HATPase_C_sf"/>
</dbReference>
<keyword evidence="2" id="KW-0547">Nucleotide-binding</keyword>
<dbReference type="PANTHER" id="PTHR35526:SF3">
    <property type="entry name" value="ANTI-SIGMA-F FACTOR RSBW"/>
    <property type="match status" value="1"/>
</dbReference>
<keyword evidence="2" id="KW-0067">ATP-binding</keyword>
<dbReference type="Gene3D" id="3.30.565.10">
    <property type="entry name" value="Histidine kinase-like ATPase, C-terminal domain"/>
    <property type="match status" value="1"/>
</dbReference>
<organism evidence="2 3">
    <name type="scientific">Streptomyces toxytricini</name>
    <name type="common">Actinomyces toxytricini</name>
    <dbReference type="NCBI Taxonomy" id="67369"/>
    <lineage>
        <taxon>Bacteria</taxon>
        <taxon>Bacillati</taxon>
        <taxon>Actinomycetota</taxon>
        <taxon>Actinomycetes</taxon>
        <taxon>Kitasatosporales</taxon>
        <taxon>Streptomycetaceae</taxon>
        <taxon>Streptomyces</taxon>
    </lineage>
</organism>
<dbReference type="Proteomes" id="UP001617351">
    <property type="component" value="Unassembled WGS sequence"/>
</dbReference>
<dbReference type="CDD" id="cd16936">
    <property type="entry name" value="HATPase_RsbW-like"/>
    <property type="match status" value="1"/>
</dbReference>